<evidence type="ECO:0000256" key="1">
    <source>
        <dbReference type="ARBA" id="ARBA00007768"/>
    </source>
</evidence>
<dbReference type="Gene3D" id="3.20.20.380">
    <property type="entry name" value="Copper homeostasis (CutC) domain"/>
    <property type="match status" value="1"/>
</dbReference>
<dbReference type="Proteomes" id="UP000003028">
    <property type="component" value="Unassembled WGS sequence"/>
</dbReference>
<dbReference type="GeneID" id="41397166"/>
<name>E7FWW3_ERYRH</name>
<dbReference type="GO" id="GO:0005737">
    <property type="term" value="C:cytoplasm"/>
    <property type="evidence" value="ECO:0007669"/>
    <property type="project" value="UniProtKB-SubCell"/>
</dbReference>
<keyword evidence="4" id="KW-1185">Reference proteome</keyword>
<dbReference type="InterPro" id="IPR036822">
    <property type="entry name" value="CutC-like_dom_sf"/>
</dbReference>
<dbReference type="EMBL" id="ACLK02000002">
    <property type="protein sequence ID" value="EFY08662.1"/>
    <property type="molecule type" value="Genomic_DNA"/>
</dbReference>
<dbReference type="InterPro" id="IPR005627">
    <property type="entry name" value="CutC-like"/>
</dbReference>
<proteinExistence type="inferred from homology"/>
<evidence type="ECO:0000313" key="3">
    <source>
        <dbReference type="EMBL" id="EFY08662.1"/>
    </source>
</evidence>
<dbReference type="PANTHER" id="PTHR12598">
    <property type="entry name" value="COPPER HOMEOSTASIS PROTEIN CUTC"/>
    <property type="match status" value="1"/>
</dbReference>
<accession>E7FWW3</accession>
<evidence type="ECO:0000256" key="2">
    <source>
        <dbReference type="HAMAP-Rule" id="MF_00795"/>
    </source>
</evidence>
<keyword evidence="2" id="KW-0963">Cytoplasm</keyword>
<gene>
    <name evidence="2 3" type="primary">cutC</name>
    <name evidence="3" type="ORF">HMPREF0357_10769</name>
</gene>
<comment type="subcellular location">
    <subcellularLocation>
        <location evidence="2">Cytoplasm</location>
    </subcellularLocation>
</comment>
<dbReference type="PANTHER" id="PTHR12598:SF0">
    <property type="entry name" value="COPPER HOMEOSTASIS PROTEIN CUTC HOMOLOG"/>
    <property type="match status" value="1"/>
</dbReference>
<evidence type="ECO:0000313" key="4">
    <source>
        <dbReference type="Proteomes" id="UP000003028"/>
    </source>
</evidence>
<dbReference type="AlphaFoldDB" id="E7FWW3"/>
<dbReference type="GO" id="GO:0005507">
    <property type="term" value="F:copper ion binding"/>
    <property type="evidence" value="ECO:0007669"/>
    <property type="project" value="TreeGrafter"/>
</dbReference>
<comment type="caution">
    <text evidence="3">The sequence shown here is derived from an EMBL/GenBank/DDBJ whole genome shotgun (WGS) entry which is preliminary data.</text>
</comment>
<comment type="caution">
    <text evidence="2">Once thought to be involved in copper homeostasis, experiments in E.coli have shown this is not the case.</text>
</comment>
<dbReference type="HAMAP" id="MF_00795">
    <property type="entry name" value="CutC"/>
    <property type="match status" value="1"/>
</dbReference>
<protein>
    <recommendedName>
        <fullName evidence="2">PF03932 family protein CutC</fullName>
    </recommendedName>
</protein>
<dbReference type="SUPFAM" id="SSF110395">
    <property type="entry name" value="CutC-like"/>
    <property type="match status" value="1"/>
</dbReference>
<sequence>MIVEVCAGSVEDCITAQTCGANRIELNSGLYLGGLTPSAGMLVSAKQHTNIPIITMIRPRGGGFCYSELEVESMIYDAENLIQNGSDGLVFGFLNEDSTVNMKLTQKFVDICHNAGIEAIFHRAFDCVLDPIKAIEDLIACGVDRVLTSGLQDHASDGIELLTELHKTYSKDIELCVGSGVNESNALEIVEKTGIHQLHSSFKTWYLDPTTKNDSVSYAYSHLGDYDGVSEDKLKSFMSTVQKQ</sequence>
<dbReference type="Pfam" id="PF03932">
    <property type="entry name" value="CutC"/>
    <property type="match status" value="1"/>
</dbReference>
<dbReference type="RefSeq" id="WP_003774329.1">
    <property type="nucleotide sequence ID" value="NZ_ACLK02000002.1"/>
</dbReference>
<reference evidence="3" key="1">
    <citation type="submission" date="2011-01" db="EMBL/GenBank/DDBJ databases">
        <authorList>
            <person name="Muzny D."/>
            <person name="Qin X."/>
            <person name="Buhay C."/>
            <person name="Dugan-Rocha S."/>
            <person name="Ding Y."/>
            <person name="Chen G."/>
            <person name="Hawes A."/>
            <person name="Holder M."/>
            <person name="Jhangiani S."/>
            <person name="Johnson A."/>
            <person name="Khan Z."/>
            <person name="Li Z."/>
            <person name="Liu W."/>
            <person name="Liu X."/>
            <person name="Perez L."/>
            <person name="Shen H."/>
            <person name="Wang Q."/>
            <person name="Watt J."/>
            <person name="Xi L."/>
            <person name="Xin Y."/>
            <person name="Zhou J."/>
            <person name="Deng J."/>
            <person name="Jiang H."/>
            <person name="Liu Y."/>
            <person name="Qu J."/>
            <person name="Song X.-Z."/>
            <person name="Zhang L."/>
            <person name="Villasana D."/>
            <person name="Johnson A."/>
            <person name="Liu J."/>
            <person name="Liyanage D."/>
            <person name="Lorensuhewa L."/>
            <person name="Robinson T."/>
            <person name="Song A."/>
            <person name="Song B.-B."/>
            <person name="Dinh H."/>
            <person name="Thornton R."/>
            <person name="Coyle M."/>
            <person name="Francisco L."/>
            <person name="Jackson L."/>
            <person name="Javaid M."/>
            <person name="Korchina V."/>
            <person name="Kovar C."/>
            <person name="Mata R."/>
            <person name="Mathew T."/>
            <person name="Ngo R."/>
            <person name="Nguyen L."/>
            <person name="Nguyen N."/>
            <person name="Okwuonu G."/>
            <person name="Ongeri F."/>
            <person name="Pham C."/>
            <person name="Simmons D."/>
            <person name="Wilczek-Boney K."/>
            <person name="Hale W."/>
            <person name="Jakkamsetti A."/>
            <person name="Pham P."/>
            <person name="Ruth R."/>
            <person name="San Lucas F."/>
            <person name="Warren J."/>
            <person name="Zhang J."/>
            <person name="Zhao Z."/>
            <person name="Zhou C."/>
            <person name="Zhu D."/>
            <person name="Lee S."/>
            <person name="Bess C."/>
            <person name="Blankenburg K."/>
            <person name="Forbes L."/>
            <person name="Fu Q."/>
            <person name="Gubbala S."/>
            <person name="Hirani K."/>
            <person name="Jayaseelan J.C."/>
            <person name="Lara F."/>
            <person name="Munidasa M."/>
            <person name="Palculict T."/>
            <person name="Patil S."/>
            <person name="Pu L.-L."/>
            <person name="Saada N."/>
            <person name="Tang L."/>
            <person name="Weissenberger G."/>
            <person name="Zhu Y."/>
            <person name="Hemphill L."/>
            <person name="Shang Y."/>
            <person name="Youmans B."/>
            <person name="Ayvaz T."/>
            <person name="Ross M."/>
            <person name="Santibanez J."/>
            <person name="Aqrawi P."/>
            <person name="Gross S."/>
            <person name="Joshi V."/>
            <person name="Fowler G."/>
            <person name="Nazareth L."/>
            <person name="Reid J."/>
            <person name="Worley K."/>
            <person name="Petrosino J."/>
            <person name="Highlander S."/>
            <person name="Gibbs R."/>
        </authorList>
    </citation>
    <scope>NUCLEOTIDE SEQUENCE [LARGE SCALE GENOMIC DNA]</scope>
    <source>
        <strain evidence="3">ATCC 19414</strain>
    </source>
</reference>
<dbReference type="STRING" id="1648.A2I91_00870"/>
<dbReference type="OrthoDB" id="9815677at2"/>
<organism evidence="3 4">
    <name type="scientific">Erysipelothrix rhusiopathiae ATCC 19414</name>
    <dbReference type="NCBI Taxonomy" id="525280"/>
    <lineage>
        <taxon>Bacteria</taxon>
        <taxon>Bacillati</taxon>
        <taxon>Bacillota</taxon>
        <taxon>Erysipelotrichia</taxon>
        <taxon>Erysipelotrichales</taxon>
        <taxon>Erysipelotrichaceae</taxon>
        <taxon>Erysipelothrix</taxon>
    </lineage>
</organism>
<comment type="similarity">
    <text evidence="1 2">Belongs to the CutC family.</text>
</comment>